<dbReference type="STRING" id="483218.BACPEC_00124"/>
<evidence type="ECO:0000313" key="2">
    <source>
        <dbReference type="Proteomes" id="UP000003136"/>
    </source>
</evidence>
<proteinExistence type="predicted"/>
<reference evidence="1 2" key="2">
    <citation type="submission" date="2008-11" db="EMBL/GenBank/DDBJ databases">
        <authorList>
            <person name="Fulton L."/>
            <person name="Clifton S."/>
            <person name="Fulton B."/>
            <person name="Xu J."/>
            <person name="Minx P."/>
            <person name="Pepin K.H."/>
            <person name="Johnson M."/>
            <person name="Bhonagiri V."/>
            <person name="Nash W.E."/>
            <person name="Mardis E.R."/>
            <person name="Wilson R.K."/>
        </authorList>
    </citation>
    <scope>NUCLEOTIDE SEQUENCE [LARGE SCALE GENOMIC DNA]</scope>
    <source>
        <strain evidence="1 2">ATCC 43243</strain>
    </source>
</reference>
<dbReference type="Proteomes" id="UP000003136">
    <property type="component" value="Unassembled WGS sequence"/>
</dbReference>
<protein>
    <submittedName>
        <fullName evidence="1">Uncharacterized protein</fullName>
    </submittedName>
</protein>
<reference evidence="1 2" key="1">
    <citation type="submission" date="2008-11" db="EMBL/GenBank/DDBJ databases">
        <title>Draft genome sequence of Bacteroides pectinophilus (ATCC 43243).</title>
        <authorList>
            <person name="Sudarsanam P."/>
            <person name="Ley R."/>
            <person name="Guruge J."/>
            <person name="Turnbaugh P.J."/>
            <person name="Mahowald M."/>
            <person name="Liep D."/>
            <person name="Gordon J."/>
        </authorList>
    </citation>
    <scope>NUCLEOTIDE SEQUENCE [LARGE SCALE GENOMIC DNA]</scope>
    <source>
        <strain evidence="1 2">ATCC 43243</strain>
    </source>
</reference>
<comment type="caution">
    <text evidence="1">The sequence shown here is derived from an EMBL/GenBank/DDBJ whole genome shotgun (WGS) entry which is preliminary data.</text>
</comment>
<evidence type="ECO:0000313" key="1">
    <source>
        <dbReference type="EMBL" id="EEC58783.1"/>
    </source>
</evidence>
<gene>
    <name evidence="1" type="ORF">BACPEC_00124</name>
</gene>
<dbReference type="AlphaFoldDB" id="B7AN72"/>
<organism evidence="1 2">
    <name type="scientific">[Bacteroides] pectinophilus ATCC 43243</name>
    <dbReference type="NCBI Taxonomy" id="483218"/>
    <lineage>
        <taxon>Bacteria</taxon>
        <taxon>Bacillati</taxon>
        <taxon>Bacillota</taxon>
        <taxon>Clostridia</taxon>
        <taxon>Eubacteriales</taxon>
    </lineage>
</organism>
<keyword evidence="2" id="KW-1185">Reference proteome</keyword>
<name>B7AN72_9FIRM</name>
<dbReference type="EMBL" id="ABVQ01000031">
    <property type="protein sequence ID" value="EEC58783.1"/>
    <property type="molecule type" value="Genomic_DNA"/>
</dbReference>
<dbReference type="HOGENOM" id="CLU_2663482_0_0_9"/>
<sequence>MQATIELLDKLYDNPNKDYLVDACIPFVITDKEKLYNKLDNIVSDDEISKTFEKSSPTTSNVNKRLERVINIMQE</sequence>
<accession>B7AN72</accession>